<accession>A0A0A9DIY8</accession>
<protein>
    <submittedName>
        <fullName evidence="1">Uncharacterized protein</fullName>
    </submittedName>
</protein>
<name>A0A0A9DIY8_ARUDO</name>
<proteinExistence type="predicted"/>
<reference evidence="1" key="1">
    <citation type="submission" date="2014-09" db="EMBL/GenBank/DDBJ databases">
        <authorList>
            <person name="Magalhaes I.L.F."/>
            <person name="Oliveira U."/>
            <person name="Santos F.R."/>
            <person name="Vidigal T.H.D.A."/>
            <person name="Brescovit A.D."/>
            <person name="Santos A.J."/>
        </authorList>
    </citation>
    <scope>NUCLEOTIDE SEQUENCE</scope>
    <source>
        <tissue evidence="1">Shoot tissue taken approximately 20 cm above the soil surface</tissue>
    </source>
</reference>
<reference evidence="1" key="2">
    <citation type="journal article" date="2015" name="Data Brief">
        <title>Shoot transcriptome of the giant reed, Arundo donax.</title>
        <authorList>
            <person name="Barrero R.A."/>
            <person name="Guerrero F.D."/>
            <person name="Moolhuijzen P."/>
            <person name="Goolsby J.A."/>
            <person name="Tidwell J."/>
            <person name="Bellgard S.E."/>
            <person name="Bellgard M.I."/>
        </authorList>
    </citation>
    <scope>NUCLEOTIDE SEQUENCE</scope>
    <source>
        <tissue evidence="1">Shoot tissue taken approximately 20 cm above the soil surface</tissue>
    </source>
</reference>
<dbReference type="AlphaFoldDB" id="A0A0A9DIY8"/>
<organism evidence="1">
    <name type="scientific">Arundo donax</name>
    <name type="common">Giant reed</name>
    <name type="synonym">Donax arundinaceus</name>
    <dbReference type="NCBI Taxonomy" id="35708"/>
    <lineage>
        <taxon>Eukaryota</taxon>
        <taxon>Viridiplantae</taxon>
        <taxon>Streptophyta</taxon>
        <taxon>Embryophyta</taxon>
        <taxon>Tracheophyta</taxon>
        <taxon>Spermatophyta</taxon>
        <taxon>Magnoliopsida</taxon>
        <taxon>Liliopsida</taxon>
        <taxon>Poales</taxon>
        <taxon>Poaceae</taxon>
        <taxon>PACMAD clade</taxon>
        <taxon>Arundinoideae</taxon>
        <taxon>Arundineae</taxon>
        <taxon>Arundo</taxon>
    </lineage>
</organism>
<dbReference type="EMBL" id="GBRH01209341">
    <property type="protein sequence ID" value="JAD88554.1"/>
    <property type="molecule type" value="Transcribed_RNA"/>
</dbReference>
<sequence length="59" mass="6283">MVDHNVVACFYPVESASTRQLLAAVPVAAGGELPLRHVPVDEARHRLPLGSFVMNCLGA</sequence>
<evidence type="ECO:0000313" key="1">
    <source>
        <dbReference type="EMBL" id="JAD88554.1"/>
    </source>
</evidence>